<keyword evidence="4" id="KW-1185">Reference proteome</keyword>
<keyword evidence="1" id="KW-1133">Transmembrane helix</keyword>
<evidence type="ECO:0000313" key="3">
    <source>
        <dbReference type="EMBL" id="MBP3943347.1"/>
    </source>
</evidence>
<gene>
    <name evidence="3" type="ORF">J5U18_07185</name>
</gene>
<dbReference type="EMBL" id="JAGKSB010000006">
    <property type="protein sequence ID" value="MBP3943347.1"/>
    <property type="molecule type" value="Genomic_DNA"/>
</dbReference>
<evidence type="ECO:0000256" key="2">
    <source>
        <dbReference type="SAM" id="SignalP"/>
    </source>
</evidence>
<keyword evidence="1" id="KW-0812">Transmembrane</keyword>
<feature type="chain" id="PRO_5035771071" evidence="2">
    <location>
        <begin position="20"/>
        <end position="177"/>
    </location>
</feature>
<dbReference type="RefSeq" id="WP_353546838.1">
    <property type="nucleotide sequence ID" value="NZ_JAGKSB010000006.1"/>
</dbReference>
<feature type="transmembrane region" description="Helical" evidence="1">
    <location>
        <begin position="117"/>
        <end position="136"/>
    </location>
</feature>
<reference evidence="3" key="1">
    <citation type="submission" date="2021-03" db="EMBL/GenBank/DDBJ databases">
        <authorList>
            <person name="Lu T."/>
            <person name="Wang Q."/>
            <person name="Han X."/>
        </authorList>
    </citation>
    <scope>NUCLEOTIDE SEQUENCE</scope>
    <source>
        <strain evidence="3">WQ 2009</strain>
    </source>
</reference>
<accession>A0A8T4HD96</accession>
<proteinExistence type="predicted"/>
<evidence type="ECO:0000313" key="4">
    <source>
        <dbReference type="Proteomes" id="UP000679691"/>
    </source>
</evidence>
<name>A0A8T4HD96_9SPHI</name>
<protein>
    <submittedName>
        <fullName evidence="3">Uncharacterized protein</fullName>
    </submittedName>
</protein>
<organism evidence="3 4">
    <name type="scientific">Rhinopithecimicrobium faecis</name>
    <dbReference type="NCBI Taxonomy" id="2820698"/>
    <lineage>
        <taxon>Bacteria</taxon>
        <taxon>Pseudomonadati</taxon>
        <taxon>Bacteroidota</taxon>
        <taxon>Sphingobacteriia</taxon>
        <taxon>Sphingobacteriales</taxon>
        <taxon>Sphingobacteriaceae</taxon>
        <taxon>Rhinopithecimicrobium</taxon>
    </lineage>
</organism>
<evidence type="ECO:0000256" key="1">
    <source>
        <dbReference type="SAM" id="Phobius"/>
    </source>
</evidence>
<feature type="transmembrane region" description="Helical" evidence="1">
    <location>
        <begin position="143"/>
        <end position="165"/>
    </location>
</feature>
<comment type="caution">
    <text evidence="3">The sequence shown here is derived from an EMBL/GenBank/DDBJ whole genome shotgun (WGS) entry which is preliminary data.</text>
</comment>
<dbReference type="AlphaFoldDB" id="A0A8T4HD96"/>
<dbReference type="Proteomes" id="UP000679691">
    <property type="component" value="Unassembled WGS sequence"/>
</dbReference>
<keyword evidence="1" id="KW-0472">Membrane</keyword>
<keyword evidence="2" id="KW-0732">Signal</keyword>
<sequence length="177" mass="19676">MKNHIFTFLILLFPSFIFAQQTTIQNFTLKESITNPLKIAIIATDKLDVPQEGIQGTYTFSFNGFKQELKFNGGVATITEPIENSTFAFLKHKNAEGTNVKLFYIYKSDNGLSPLKISGLALLIIPGIILLVAYIFKRVIITAIVLALGMGFFNVNHGLSISSILETIFNSLKGMFF</sequence>
<feature type="signal peptide" evidence="2">
    <location>
        <begin position="1"/>
        <end position="19"/>
    </location>
</feature>